<evidence type="ECO:0000313" key="5">
    <source>
        <dbReference type="Proteomes" id="UP000184671"/>
    </source>
</evidence>
<dbReference type="CDD" id="cd01144">
    <property type="entry name" value="BtuF"/>
    <property type="match status" value="1"/>
</dbReference>
<dbReference type="PANTHER" id="PTHR30535">
    <property type="entry name" value="VITAMIN B12-BINDING PROTEIN"/>
    <property type="match status" value="1"/>
</dbReference>
<evidence type="ECO:0000256" key="2">
    <source>
        <dbReference type="SAM" id="Phobius"/>
    </source>
</evidence>
<dbReference type="Proteomes" id="UP000184671">
    <property type="component" value="Unassembled WGS sequence"/>
</dbReference>
<dbReference type="GO" id="GO:0071281">
    <property type="term" value="P:cellular response to iron ion"/>
    <property type="evidence" value="ECO:0007669"/>
    <property type="project" value="TreeGrafter"/>
</dbReference>
<keyword evidence="2" id="KW-0472">Membrane</keyword>
<dbReference type="NCBIfam" id="NF038402">
    <property type="entry name" value="TroA_like"/>
    <property type="match status" value="1"/>
</dbReference>
<evidence type="ECO:0000313" key="4">
    <source>
        <dbReference type="EMBL" id="SCL76435.1"/>
    </source>
</evidence>
<accession>A0A1M4MNE9</accession>
<dbReference type="STRING" id="118126.L21_2365"/>
<proteinExistence type="predicted"/>
<organism evidence="4 5">
    <name type="scientific">Methanoculleus chikugoensis</name>
    <dbReference type="NCBI Taxonomy" id="118126"/>
    <lineage>
        <taxon>Archaea</taxon>
        <taxon>Methanobacteriati</taxon>
        <taxon>Methanobacteriota</taxon>
        <taxon>Stenosarchaea group</taxon>
        <taxon>Methanomicrobia</taxon>
        <taxon>Methanomicrobiales</taxon>
        <taxon>Methanomicrobiaceae</taxon>
        <taxon>Methanoculleus</taxon>
    </lineage>
</organism>
<dbReference type="InterPro" id="IPR050902">
    <property type="entry name" value="ABC_Transporter_SBP"/>
</dbReference>
<dbReference type="Pfam" id="PF01497">
    <property type="entry name" value="Peripla_BP_2"/>
    <property type="match status" value="1"/>
</dbReference>
<dbReference type="Gene3D" id="3.40.50.1980">
    <property type="entry name" value="Nitrogenase molybdenum iron protein domain"/>
    <property type="match status" value="2"/>
</dbReference>
<keyword evidence="1" id="KW-0732">Signal</keyword>
<dbReference type="PANTHER" id="PTHR30535:SF34">
    <property type="entry name" value="MOLYBDATE-BINDING PROTEIN MOLA"/>
    <property type="match status" value="1"/>
</dbReference>
<name>A0A1M4MNE9_9EURY</name>
<protein>
    <submittedName>
        <fullName evidence="4">Vitamin B12-binding protein</fullName>
    </submittedName>
</protein>
<dbReference type="SUPFAM" id="SSF53807">
    <property type="entry name" value="Helical backbone' metal receptor"/>
    <property type="match status" value="1"/>
</dbReference>
<evidence type="ECO:0000259" key="3">
    <source>
        <dbReference type="PROSITE" id="PS50983"/>
    </source>
</evidence>
<dbReference type="InterPro" id="IPR054828">
    <property type="entry name" value="Vit_B12_bind_prot"/>
</dbReference>
<feature type="transmembrane region" description="Helical" evidence="2">
    <location>
        <begin position="341"/>
        <end position="358"/>
    </location>
</feature>
<dbReference type="EMBL" id="FMID01000059">
    <property type="protein sequence ID" value="SCL76435.1"/>
    <property type="molecule type" value="Genomic_DNA"/>
</dbReference>
<dbReference type="AlphaFoldDB" id="A0A1M4MNE9"/>
<keyword evidence="2" id="KW-0812">Transmembrane</keyword>
<gene>
    <name evidence="4" type="primary">btuF</name>
    <name evidence="4" type="ORF">L21_2365</name>
</gene>
<dbReference type="PROSITE" id="PS50983">
    <property type="entry name" value="FE_B12_PBP"/>
    <property type="match status" value="1"/>
</dbReference>
<feature type="domain" description="Fe/B12 periplasmic-binding" evidence="3">
    <location>
        <begin position="70"/>
        <end position="325"/>
    </location>
</feature>
<sequence length="361" mass="38324">MLAMMRNRLLLLSLGLIIASVIVVGAASASYSGSDDAPEQAPVTTGDAGRTVTVTDDFGETVVIRGIPQRIVSLAPSNTEILYALGLEDRIVGVTDYCDYPPATAGKPKVGGYSSVNIEKVIAAEPDLIFAAPGNTEEVVNHLRSLGMTVVSLCPETIDDVLQNIELVGRATGEEERAEACTGNLRERIRAVTEVTGVPATKPSVAHVVWHDPLWVSGRGTFQNEVTTMAGGTNAFGSVEGWSIVSLEEFITTDPEHIIVSSGSGMDRDGYDAIYTYFMTEPRMQKLGAVRNGHIYVVDSDIISRGSPRIVDALEEVAGDLHPDLFGTTVPEAAPTVQSPGFGAILLICALSAAVLLLQKR</sequence>
<evidence type="ECO:0000256" key="1">
    <source>
        <dbReference type="ARBA" id="ARBA00022729"/>
    </source>
</evidence>
<reference evidence="4 5" key="1">
    <citation type="submission" date="2016-08" db="EMBL/GenBank/DDBJ databases">
        <authorList>
            <person name="Seilhamer J.J."/>
        </authorList>
    </citation>
    <scope>NUCLEOTIDE SEQUENCE [LARGE SCALE GENOMIC DNA]</scope>
    <source>
        <strain evidence="4">L21-II-0</strain>
    </source>
</reference>
<dbReference type="InterPro" id="IPR002491">
    <property type="entry name" value="ABC_transptr_periplasmic_BD"/>
</dbReference>
<dbReference type="OrthoDB" id="24039at2157"/>
<keyword evidence="2" id="KW-1133">Transmembrane helix</keyword>